<dbReference type="InterPro" id="IPR024709">
    <property type="entry name" value="FucosylTrfase_pln"/>
</dbReference>
<keyword evidence="6" id="KW-0812">Transmembrane</keyword>
<evidence type="ECO:0000256" key="11">
    <source>
        <dbReference type="ARBA" id="ARBA00023253"/>
    </source>
</evidence>
<dbReference type="Pfam" id="PF10250">
    <property type="entry name" value="O-FucT"/>
    <property type="match status" value="1"/>
</dbReference>
<organism evidence="15 16">
    <name type="scientific">Linum tenue</name>
    <dbReference type="NCBI Taxonomy" id="586396"/>
    <lineage>
        <taxon>Eukaryota</taxon>
        <taxon>Viridiplantae</taxon>
        <taxon>Streptophyta</taxon>
        <taxon>Embryophyta</taxon>
        <taxon>Tracheophyta</taxon>
        <taxon>Spermatophyta</taxon>
        <taxon>Magnoliopsida</taxon>
        <taxon>eudicotyledons</taxon>
        <taxon>Gunneridae</taxon>
        <taxon>Pentapetalae</taxon>
        <taxon>rosids</taxon>
        <taxon>fabids</taxon>
        <taxon>Malpighiales</taxon>
        <taxon>Linaceae</taxon>
        <taxon>Linum</taxon>
    </lineage>
</organism>
<comment type="subcellular location">
    <subcellularLocation>
        <location evidence="1">Membrane</location>
        <topology evidence="1">Single-pass type II membrane protein</topology>
    </subcellularLocation>
</comment>
<evidence type="ECO:0000313" key="15">
    <source>
        <dbReference type="EMBL" id="CAI0390427.1"/>
    </source>
</evidence>
<dbReference type="GO" id="GO:0016757">
    <property type="term" value="F:glycosyltransferase activity"/>
    <property type="evidence" value="ECO:0007669"/>
    <property type="project" value="UniProtKB-KW"/>
</dbReference>
<dbReference type="CDD" id="cd11299">
    <property type="entry name" value="O-FucT_plant"/>
    <property type="match status" value="1"/>
</dbReference>
<dbReference type="GO" id="GO:0006004">
    <property type="term" value="P:fucose metabolic process"/>
    <property type="evidence" value="ECO:0007669"/>
    <property type="project" value="UniProtKB-KW"/>
</dbReference>
<evidence type="ECO:0000256" key="2">
    <source>
        <dbReference type="ARBA" id="ARBA00004881"/>
    </source>
</evidence>
<dbReference type="AlphaFoldDB" id="A0AAV0I0H9"/>
<dbReference type="InterPro" id="IPR019378">
    <property type="entry name" value="GDP-Fuc_O-FucTrfase"/>
</dbReference>
<keyword evidence="12" id="KW-0119">Carbohydrate metabolism</keyword>
<proteinExistence type="inferred from homology"/>
<keyword evidence="8" id="KW-1133">Transmembrane helix</keyword>
<dbReference type="PANTHER" id="PTHR31741">
    <property type="entry name" value="OS02G0726500 PROTEIN-RELATED"/>
    <property type="match status" value="1"/>
</dbReference>
<dbReference type="EMBL" id="CAMGYJ010000003">
    <property type="protein sequence ID" value="CAI0390427.1"/>
    <property type="molecule type" value="Genomic_DNA"/>
</dbReference>
<keyword evidence="16" id="KW-1185">Reference proteome</keyword>
<evidence type="ECO:0000256" key="7">
    <source>
        <dbReference type="ARBA" id="ARBA00022968"/>
    </source>
</evidence>
<comment type="pathway">
    <text evidence="2">Glycan metabolism.</text>
</comment>
<evidence type="ECO:0000313" key="16">
    <source>
        <dbReference type="Proteomes" id="UP001154282"/>
    </source>
</evidence>
<feature type="region of interest" description="Disordered" evidence="14">
    <location>
        <begin position="23"/>
        <end position="53"/>
    </location>
</feature>
<evidence type="ECO:0000256" key="9">
    <source>
        <dbReference type="ARBA" id="ARBA00023136"/>
    </source>
</evidence>
<keyword evidence="5" id="KW-0808">Transferase</keyword>
<dbReference type="PANTHER" id="PTHR31741:SF45">
    <property type="entry name" value="O-FUCOSYLTRANSFERASE FAMILY PROTEIN"/>
    <property type="match status" value="1"/>
</dbReference>
<sequence>MEHLNKQLEEGFLLHNHNHHHEPSLLSHRELSSTADDDDKQFESSPCYQEKTDDEKPYSKIKLMNKIYYMNMIKAEKMKSAVVSKLRIAMFKNLATRLTGAFLALCILFQLRALAGRGGPGGADVDADFYKSLPPERIYESNGYLMISSNGGLNQMRSGICDMVAIARFLNVTLIVPELDNTSFWNDQRYVRTLMHFLFCSQFANIFNVDYFIASLRDEVKILKLLPEDPKQKIIDTGSLYSMAPVSWSNMSYYYNKILPKIKSFEVLQLTKSDARLANNGIPEEVQKLRCRVNYQALRFAPPIEKLAKKIVRILKQNGQFLVLHLRYEMDMLAFSGCNEGCSAQEIQELTAMRYAYPWWKVKEIDSDKVRQEGLCPLTPEETTLALQALDIDPKIQIYIAAGDIYGGERRLASMRKAFPRLVKKETLLRESDLAPFMNHSNQMAALDYHVAVEADIFAPTYGGNMAKVVEGHRRFLGHRKTILLDRKAIVGLVDRYKNGGLSWEEFSTAVKEAHSDKMGQPTRRLEIPGKPKDEDYFYTNPQECLPQLED</sequence>
<evidence type="ECO:0000256" key="13">
    <source>
        <dbReference type="ARBA" id="ARBA00030350"/>
    </source>
</evidence>
<keyword evidence="10" id="KW-0325">Glycoprotein</keyword>
<feature type="compositionally biased region" description="Basic and acidic residues" evidence="14">
    <location>
        <begin position="515"/>
        <end position="536"/>
    </location>
</feature>
<comment type="caution">
    <text evidence="15">The sequence shown here is derived from an EMBL/GenBank/DDBJ whole genome shotgun (WGS) entry which is preliminary data.</text>
</comment>
<evidence type="ECO:0000256" key="3">
    <source>
        <dbReference type="ARBA" id="ARBA00007737"/>
    </source>
</evidence>
<comment type="similarity">
    <text evidence="3">Belongs to the glycosyltransferase GT106 family.</text>
</comment>
<evidence type="ECO:0000256" key="14">
    <source>
        <dbReference type="SAM" id="MobiDB-lite"/>
    </source>
</evidence>
<keyword evidence="11" id="KW-0294">Fucose metabolism</keyword>
<keyword evidence="4" id="KW-0328">Glycosyltransferase</keyword>
<dbReference type="GO" id="GO:0005737">
    <property type="term" value="C:cytoplasm"/>
    <property type="evidence" value="ECO:0007669"/>
    <property type="project" value="TreeGrafter"/>
</dbReference>
<keyword evidence="9" id="KW-0472">Membrane</keyword>
<evidence type="ECO:0000256" key="5">
    <source>
        <dbReference type="ARBA" id="ARBA00022679"/>
    </source>
</evidence>
<keyword evidence="7" id="KW-0735">Signal-anchor</keyword>
<protein>
    <recommendedName>
        <fullName evidence="13">O-fucosyltransferase family protein</fullName>
    </recommendedName>
</protein>
<accession>A0AAV0I0H9</accession>
<feature type="region of interest" description="Disordered" evidence="14">
    <location>
        <begin position="515"/>
        <end position="541"/>
    </location>
</feature>
<evidence type="ECO:0000256" key="6">
    <source>
        <dbReference type="ARBA" id="ARBA00022692"/>
    </source>
</evidence>
<reference evidence="15" key="1">
    <citation type="submission" date="2022-08" db="EMBL/GenBank/DDBJ databases">
        <authorList>
            <person name="Gutierrez-Valencia J."/>
        </authorList>
    </citation>
    <scope>NUCLEOTIDE SEQUENCE</scope>
</reference>
<evidence type="ECO:0000256" key="1">
    <source>
        <dbReference type="ARBA" id="ARBA00004606"/>
    </source>
</evidence>
<evidence type="ECO:0000256" key="10">
    <source>
        <dbReference type="ARBA" id="ARBA00023180"/>
    </source>
</evidence>
<dbReference type="GO" id="GO:0016020">
    <property type="term" value="C:membrane"/>
    <property type="evidence" value="ECO:0007669"/>
    <property type="project" value="UniProtKB-SubCell"/>
</dbReference>
<dbReference type="Proteomes" id="UP001154282">
    <property type="component" value="Unassembled WGS sequence"/>
</dbReference>
<evidence type="ECO:0000256" key="4">
    <source>
        <dbReference type="ARBA" id="ARBA00022676"/>
    </source>
</evidence>
<evidence type="ECO:0000256" key="8">
    <source>
        <dbReference type="ARBA" id="ARBA00022989"/>
    </source>
</evidence>
<gene>
    <name evidence="15" type="ORF">LITE_LOCUS6728</name>
</gene>
<dbReference type="FunFam" id="3.40.50.11350:FF:000011">
    <property type="entry name" value="O-fucosyltransferase 28"/>
    <property type="match status" value="1"/>
</dbReference>
<evidence type="ECO:0000256" key="12">
    <source>
        <dbReference type="ARBA" id="ARBA00023277"/>
    </source>
</evidence>
<name>A0AAV0I0H9_9ROSI</name>